<dbReference type="GO" id="GO:0005737">
    <property type="term" value="C:cytoplasm"/>
    <property type="evidence" value="ECO:0007669"/>
    <property type="project" value="TreeGrafter"/>
</dbReference>
<evidence type="ECO:0000256" key="9">
    <source>
        <dbReference type="ARBA" id="ARBA00022833"/>
    </source>
</evidence>
<keyword evidence="9" id="KW-0862">Zinc</keyword>
<evidence type="ECO:0000256" key="2">
    <source>
        <dbReference type="ARBA" id="ARBA00004968"/>
    </source>
</evidence>
<name>A0A1I6SBT8_9PSEU</name>
<feature type="region of interest" description="Disordered" evidence="10">
    <location>
        <begin position="431"/>
        <end position="468"/>
    </location>
</feature>
<proteinExistence type="inferred from homology"/>
<evidence type="ECO:0000313" key="12">
    <source>
        <dbReference type="EMBL" id="SFS74198.1"/>
    </source>
</evidence>
<sequence>MAQPYDLVFRARRLIGPNGETSGSVGIRDGRIAVVDAHDADLAAERVVELADDEVLLPGLVDTHVHVNDPGRTEWEGFETATRAAAAGGVTTIVDMPLNSLPPTVDADALEVKRTTAAPQAHVDVGFWGGAIPGKLDELRGLHEAGVFGFKCFLLHSGVDEFPPLNSAELDTALRELASFDAMMIVHAEDSEAIEQAPTPHGEDYGDFLASRPKGAENLAIAQVIELARRIGARVHILHLASADALPLIASARADGVRVTVETCPHYLSFTAEEIPDGATQFKCCPPIREAANRELLWKALADGTIDCVVSDHSPCTPELKRLDIGDFGVAWGGVSSLQLGLPAIWTQARQRGYSLADVVSWMARKPAELAGMRTKGSIAVGNDADLCVFAPDDAFVVDVAKLEHRNPVSAYHGRPLAGVVRSTWLRGTQIAGDGADTPPEASSSPAARCDPHQTTVLVKTAPCQRSP</sequence>
<dbReference type="EC" id="3.5.2.5" evidence="5"/>
<dbReference type="InterPro" id="IPR050138">
    <property type="entry name" value="DHOase/Allantoinase_Hydrolase"/>
</dbReference>
<reference evidence="13" key="1">
    <citation type="submission" date="2016-10" db="EMBL/GenBank/DDBJ databases">
        <authorList>
            <person name="Varghese N."/>
            <person name="Submissions S."/>
        </authorList>
    </citation>
    <scope>NUCLEOTIDE SEQUENCE [LARGE SCALE GENOMIC DNA]</scope>
    <source>
        <strain evidence="13">DSM 44771</strain>
    </source>
</reference>
<comment type="cofactor">
    <cofactor evidence="1">
        <name>Zn(2+)</name>
        <dbReference type="ChEBI" id="CHEBI:29105"/>
    </cofactor>
</comment>
<feature type="compositionally biased region" description="Polar residues" evidence="10">
    <location>
        <begin position="453"/>
        <end position="468"/>
    </location>
</feature>
<evidence type="ECO:0000259" key="11">
    <source>
        <dbReference type="Pfam" id="PF01979"/>
    </source>
</evidence>
<evidence type="ECO:0000256" key="3">
    <source>
        <dbReference type="ARBA" id="ARBA00010368"/>
    </source>
</evidence>
<dbReference type="GO" id="GO:0000256">
    <property type="term" value="P:allantoin catabolic process"/>
    <property type="evidence" value="ECO:0007669"/>
    <property type="project" value="InterPro"/>
</dbReference>
<dbReference type="GO" id="GO:0004038">
    <property type="term" value="F:allantoinase activity"/>
    <property type="evidence" value="ECO:0007669"/>
    <property type="project" value="UniProtKB-EC"/>
</dbReference>
<evidence type="ECO:0000256" key="6">
    <source>
        <dbReference type="ARBA" id="ARBA00022631"/>
    </source>
</evidence>
<keyword evidence="13" id="KW-1185">Reference proteome</keyword>
<gene>
    <name evidence="12" type="ORF">SAMN05660874_03055</name>
</gene>
<dbReference type="InterPro" id="IPR032466">
    <property type="entry name" value="Metal_Hydrolase"/>
</dbReference>
<dbReference type="InterPro" id="IPR006680">
    <property type="entry name" value="Amidohydro-rel"/>
</dbReference>
<dbReference type="SUPFAM" id="SSF51556">
    <property type="entry name" value="Metallo-dependent hydrolases"/>
    <property type="match status" value="1"/>
</dbReference>
<comment type="pathway">
    <text evidence="2">Nitrogen metabolism; (S)-allantoin degradation; allantoate from (S)-allantoin: step 1/1.</text>
</comment>
<organism evidence="12 13">
    <name type="scientific">Saccharopolyspora flava</name>
    <dbReference type="NCBI Taxonomy" id="95161"/>
    <lineage>
        <taxon>Bacteria</taxon>
        <taxon>Bacillati</taxon>
        <taxon>Actinomycetota</taxon>
        <taxon>Actinomycetes</taxon>
        <taxon>Pseudonocardiales</taxon>
        <taxon>Pseudonocardiaceae</taxon>
        <taxon>Saccharopolyspora</taxon>
    </lineage>
</organism>
<dbReference type="FunFam" id="3.20.20.140:FF:000032">
    <property type="entry name" value="Allantoinase Dal1"/>
    <property type="match status" value="1"/>
</dbReference>
<evidence type="ECO:0000256" key="1">
    <source>
        <dbReference type="ARBA" id="ARBA00001947"/>
    </source>
</evidence>
<dbReference type="PANTHER" id="PTHR43668:SF2">
    <property type="entry name" value="ALLANTOINASE"/>
    <property type="match status" value="1"/>
</dbReference>
<dbReference type="GO" id="GO:0008270">
    <property type="term" value="F:zinc ion binding"/>
    <property type="evidence" value="ECO:0007669"/>
    <property type="project" value="InterPro"/>
</dbReference>
<dbReference type="Pfam" id="PF01979">
    <property type="entry name" value="Amidohydro_1"/>
    <property type="match status" value="1"/>
</dbReference>
<dbReference type="GO" id="GO:0006145">
    <property type="term" value="P:purine nucleobase catabolic process"/>
    <property type="evidence" value="ECO:0007669"/>
    <property type="project" value="TreeGrafter"/>
</dbReference>
<dbReference type="Gene3D" id="3.20.20.140">
    <property type="entry name" value="Metal-dependent hydrolases"/>
    <property type="match status" value="1"/>
</dbReference>
<feature type="domain" description="Amidohydrolase-related" evidence="11">
    <location>
        <begin position="55"/>
        <end position="428"/>
    </location>
</feature>
<evidence type="ECO:0000256" key="8">
    <source>
        <dbReference type="ARBA" id="ARBA00022801"/>
    </source>
</evidence>
<dbReference type="SUPFAM" id="SSF51338">
    <property type="entry name" value="Composite domain of metallo-dependent hydrolases"/>
    <property type="match status" value="1"/>
</dbReference>
<keyword evidence="8" id="KW-0378">Hydrolase</keyword>
<evidence type="ECO:0000256" key="5">
    <source>
        <dbReference type="ARBA" id="ARBA00012863"/>
    </source>
</evidence>
<dbReference type="InterPro" id="IPR017593">
    <property type="entry name" value="Allantoinase"/>
</dbReference>
<dbReference type="AlphaFoldDB" id="A0A1I6SBT8"/>
<dbReference type="GO" id="GO:0050897">
    <property type="term" value="F:cobalt ion binding"/>
    <property type="evidence" value="ECO:0007669"/>
    <property type="project" value="InterPro"/>
</dbReference>
<dbReference type="InterPro" id="IPR011059">
    <property type="entry name" value="Metal-dep_hydrolase_composite"/>
</dbReference>
<evidence type="ECO:0000256" key="4">
    <source>
        <dbReference type="ARBA" id="ARBA00011881"/>
    </source>
</evidence>
<keyword evidence="7" id="KW-0479">Metal-binding</keyword>
<accession>A0A1I6SBT8</accession>
<dbReference type="NCBIfam" id="TIGR03178">
    <property type="entry name" value="allantoinase"/>
    <property type="match status" value="1"/>
</dbReference>
<dbReference type="PANTHER" id="PTHR43668">
    <property type="entry name" value="ALLANTOINASE"/>
    <property type="match status" value="1"/>
</dbReference>
<evidence type="ECO:0000256" key="7">
    <source>
        <dbReference type="ARBA" id="ARBA00022723"/>
    </source>
</evidence>
<keyword evidence="6" id="KW-0659">Purine metabolism</keyword>
<dbReference type="STRING" id="95161.SAMN05660874_03055"/>
<dbReference type="Proteomes" id="UP000198852">
    <property type="component" value="Unassembled WGS sequence"/>
</dbReference>
<evidence type="ECO:0000313" key="13">
    <source>
        <dbReference type="Proteomes" id="UP000198852"/>
    </source>
</evidence>
<comment type="subunit">
    <text evidence="4">Homotetramer.</text>
</comment>
<comment type="similarity">
    <text evidence="3">Belongs to the metallo-dependent hydrolases superfamily. Allantoinase family.</text>
</comment>
<evidence type="ECO:0000256" key="10">
    <source>
        <dbReference type="SAM" id="MobiDB-lite"/>
    </source>
</evidence>
<protein>
    <recommendedName>
        <fullName evidence="5">allantoinase</fullName>
        <ecNumber evidence="5">3.5.2.5</ecNumber>
    </recommendedName>
</protein>
<dbReference type="EMBL" id="FOZX01000004">
    <property type="protein sequence ID" value="SFS74198.1"/>
    <property type="molecule type" value="Genomic_DNA"/>
</dbReference>